<name>A0ABS5J502_9BACT</name>
<dbReference type="RefSeq" id="WP_211975378.1">
    <property type="nucleotide sequence ID" value="NZ_CBFHAM010000004.1"/>
</dbReference>
<evidence type="ECO:0000313" key="2">
    <source>
        <dbReference type="Proteomes" id="UP000676386"/>
    </source>
</evidence>
<sequence>MSFTQKKNYIRLVSICMLMTSIIFVGCKKEGAQGPEDKYSALFKDRTWSGEFKYANKFITEPFNMTFKGDGTLIWREYSNTYGGKYTIDKNAGIITFGLNPSASQVSAKIALEGKLTDFTFNQSEWRIIHSEINNAETERQIENTAWEGITYDEDGNGRGAHFNFLTNGQVHIPAGGLGVNFESTYYYSRSSGTLRFQHDKTSGSIRVAGTLFFVFMADSSLKGYEVRQLWVNGSLNGRYLHNFTVFKQ</sequence>
<protein>
    <submittedName>
        <fullName evidence="1">Uncharacterized protein</fullName>
    </submittedName>
</protein>
<evidence type="ECO:0000313" key="1">
    <source>
        <dbReference type="EMBL" id="MBS0030240.1"/>
    </source>
</evidence>
<keyword evidence="2" id="KW-1185">Reference proteome</keyword>
<gene>
    <name evidence="1" type="ORF">KE626_23145</name>
</gene>
<dbReference type="PROSITE" id="PS51257">
    <property type="entry name" value="PROKAR_LIPOPROTEIN"/>
    <property type="match status" value="1"/>
</dbReference>
<accession>A0ABS5J502</accession>
<organism evidence="1 2">
    <name type="scientific">Chitinophaga hostae</name>
    <dbReference type="NCBI Taxonomy" id="2831022"/>
    <lineage>
        <taxon>Bacteria</taxon>
        <taxon>Pseudomonadati</taxon>
        <taxon>Bacteroidota</taxon>
        <taxon>Chitinophagia</taxon>
        <taxon>Chitinophagales</taxon>
        <taxon>Chitinophagaceae</taxon>
        <taxon>Chitinophaga</taxon>
    </lineage>
</organism>
<dbReference type="EMBL" id="JAGTXB010000013">
    <property type="protein sequence ID" value="MBS0030240.1"/>
    <property type="molecule type" value="Genomic_DNA"/>
</dbReference>
<proteinExistence type="predicted"/>
<reference evidence="1 2" key="1">
    <citation type="submission" date="2021-04" db="EMBL/GenBank/DDBJ databases">
        <title>Chitinophaga sp. nov., isolated from the rhizosphere soil.</title>
        <authorList>
            <person name="He S."/>
        </authorList>
    </citation>
    <scope>NUCLEOTIDE SEQUENCE [LARGE SCALE GENOMIC DNA]</scope>
    <source>
        <strain evidence="1 2">2R12</strain>
    </source>
</reference>
<dbReference type="Proteomes" id="UP000676386">
    <property type="component" value="Unassembled WGS sequence"/>
</dbReference>
<comment type="caution">
    <text evidence="1">The sequence shown here is derived from an EMBL/GenBank/DDBJ whole genome shotgun (WGS) entry which is preliminary data.</text>
</comment>